<protein>
    <submittedName>
        <fullName evidence="2">Uncharacterized protein</fullName>
    </submittedName>
</protein>
<dbReference type="Proteomes" id="UP000324222">
    <property type="component" value="Unassembled WGS sequence"/>
</dbReference>
<comment type="caution">
    <text evidence="2">The sequence shown here is derived from an EMBL/GenBank/DDBJ whole genome shotgun (WGS) entry which is preliminary data.</text>
</comment>
<proteinExistence type="predicted"/>
<evidence type="ECO:0000256" key="1">
    <source>
        <dbReference type="SAM" id="MobiDB-lite"/>
    </source>
</evidence>
<name>A0A5B7CQT6_PORTR</name>
<evidence type="ECO:0000313" key="3">
    <source>
        <dbReference type="Proteomes" id="UP000324222"/>
    </source>
</evidence>
<accession>A0A5B7CQT6</accession>
<organism evidence="2 3">
    <name type="scientific">Portunus trituberculatus</name>
    <name type="common">Swimming crab</name>
    <name type="synonym">Neptunus trituberculatus</name>
    <dbReference type="NCBI Taxonomy" id="210409"/>
    <lineage>
        <taxon>Eukaryota</taxon>
        <taxon>Metazoa</taxon>
        <taxon>Ecdysozoa</taxon>
        <taxon>Arthropoda</taxon>
        <taxon>Crustacea</taxon>
        <taxon>Multicrustacea</taxon>
        <taxon>Malacostraca</taxon>
        <taxon>Eumalacostraca</taxon>
        <taxon>Eucarida</taxon>
        <taxon>Decapoda</taxon>
        <taxon>Pleocyemata</taxon>
        <taxon>Brachyura</taxon>
        <taxon>Eubrachyura</taxon>
        <taxon>Portunoidea</taxon>
        <taxon>Portunidae</taxon>
        <taxon>Portuninae</taxon>
        <taxon>Portunus</taxon>
    </lineage>
</organism>
<feature type="region of interest" description="Disordered" evidence="1">
    <location>
        <begin position="81"/>
        <end position="106"/>
    </location>
</feature>
<dbReference type="AlphaFoldDB" id="A0A5B7CQT6"/>
<gene>
    <name evidence="2" type="ORF">E2C01_004486</name>
</gene>
<evidence type="ECO:0000313" key="2">
    <source>
        <dbReference type="EMBL" id="MPC11810.1"/>
    </source>
</evidence>
<dbReference type="EMBL" id="VSRR010000182">
    <property type="protein sequence ID" value="MPC11810.1"/>
    <property type="molecule type" value="Genomic_DNA"/>
</dbReference>
<sequence length="106" mass="11812">MTSSLYTVPILPCTVCRLRRKARIDIMSLFTSSQVRPSSNSRAQVDDGEQVSQQRLVSSVEGVLYRCLEILGLPQLVHNLQSPRSSRDDRHHGGVATHDAIDDLLL</sequence>
<reference evidence="2 3" key="1">
    <citation type="submission" date="2019-05" db="EMBL/GenBank/DDBJ databases">
        <title>Another draft genome of Portunus trituberculatus and its Hox gene families provides insights of decapod evolution.</title>
        <authorList>
            <person name="Jeong J.-H."/>
            <person name="Song I."/>
            <person name="Kim S."/>
            <person name="Choi T."/>
            <person name="Kim D."/>
            <person name="Ryu S."/>
            <person name="Kim W."/>
        </authorList>
    </citation>
    <scope>NUCLEOTIDE SEQUENCE [LARGE SCALE GENOMIC DNA]</scope>
    <source>
        <tissue evidence="2">Muscle</tissue>
    </source>
</reference>
<keyword evidence="3" id="KW-1185">Reference proteome</keyword>